<dbReference type="EMBL" id="LAZR01062430">
    <property type="protein sequence ID" value="KKK61527.1"/>
    <property type="molecule type" value="Genomic_DNA"/>
</dbReference>
<accession>A0A0F8WXG5</accession>
<gene>
    <name evidence="1" type="ORF">LCGC14_3013430</name>
</gene>
<name>A0A0F8WXG5_9ZZZZ</name>
<dbReference type="AlphaFoldDB" id="A0A0F8WXG5"/>
<comment type="caution">
    <text evidence="1">The sequence shown here is derived from an EMBL/GenBank/DDBJ whole genome shotgun (WGS) entry which is preliminary data.</text>
</comment>
<sequence length="131" mass="14983">MSTVLGMLVRELLEFKISESIAREARIEIEKQIANLIPTKDSGQKTIELEDGWKVTVKRGFNYRTNIDGMRTAFEQIGFPAPIKTEIKHTLDVKGYEWYREMNVEVFSAISSYVTVTPKKIAVSLQEPKSE</sequence>
<evidence type="ECO:0000313" key="1">
    <source>
        <dbReference type="EMBL" id="KKK61527.1"/>
    </source>
</evidence>
<proteinExistence type="predicted"/>
<organism evidence="1">
    <name type="scientific">marine sediment metagenome</name>
    <dbReference type="NCBI Taxonomy" id="412755"/>
    <lineage>
        <taxon>unclassified sequences</taxon>
        <taxon>metagenomes</taxon>
        <taxon>ecological metagenomes</taxon>
    </lineage>
</organism>
<protein>
    <submittedName>
        <fullName evidence="1">Uncharacterized protein</fullName>
    </submittedName>
</protein>
<reference evidence="1" key="1">
    <citation type="journal article" date="2015" name="Nature">
        <title>Complex archaea that bridge the gap between prokaryotes and eukaryotes.</title>
        <authorList>
            <person name="Spang A."/>
            <person name="Saw J.H."/>
            <person name="Jorgensen S.L."/>
            <person name="Zaremba-Niedzwiedzka K."/>
            <person name="Martijn J."/>
            <person name="Lind A.E."/>
            <person name="van Eijk R."/>
            <person name="Schleper C."/>
            <person name="Guy L."/>
            <person name="Ettema T.J."/>
        </authorList>
    </citation>
    <scope>NUCLEOTIDE SEQUENCE</scope>
</reference>